<keyword evidence="5" id="KW-1185">Reference proteome</keyword>
<name>A0A494Z2V0_9BACL</name>
<protein>
    <submittedName>
        <fullName evidence="4">Damage-inducible protein DinB</fullName>
    </submittedName>
</protein>
<comment type="caution">
    <text evidence="4">The sequence shown here is derived from an EMBL/GenBank/DDBJ whole genome shotgun (WGS) entry which is preliminary data.</text>
</comment>
<dbReference type="Proteomes" id="UP000272238">
    <property type="component" value="Unassembled WGS sequence"/>
</dbReference>
<dbReference type="EMBL" id="RBZN01000018">
    <property type="protein sequence ID" value="RKQ16756.1"/>
    <property type="molecule type" value="Genomic_DNA"/>
</dbReference>
<evidence type="ECO:0000313" key="5">
    <source>
        <dbReference type="Proteomes" id="UP000272238"/>
    </source>
</evidence>
<dbReference type="Gene3D" id="1.20.120.450">
    <property type="entry name" value="dinb family like domain"/>
    <property type="match status" value="1"/>
</dbReference>
<keyword evidence="2 3" id="KW-0479">Metal-binding</keyword>
<dbReference type="PANTHER" id="PTHR37302:SF3">
    <property type="entry name" value="DAMAGE-INDUCIBLE PROTEIN DINB"/>
    <property type="match status" value="1"/>
</dbReference>
<comment type="similarity">
    <text evidence="1">Belongs to the DinB family.</text>
</comment>
<dbReference type="AlphaFoldDB" id="A0A494Z2V0"/>
<feature type="binding site" evidence="3">
    <location>
        <position position="119"/>
    </location>
    <ligand>
        <name>a divalent metal cation</name>
        <dbReference type="ChEBI" id="CHEBI:60240"/>
    </ligand>
</feature>
<reference evidence="4 5" key="1">
    <citation type="journal article" date="2016" name="Antonie Van Leeuwenhoek">
        <title>Lysinibacillus endophyticus sp. nov., an indole-3-acetic acid producing endophytic bacterium isolated from corn root (Zea mays cv. Xinken-5).</title>
        <authorList>
            <person name="Yu J."/>
            <person name="Guan X."/>
            <person name="Liu C."/>
            <person name="Xiang W."/>
            <person name="Yu Z."/>
            <person name="Liu X."/>
            <person name="Wang G."/>
        </authorList>
    </citation>
    <scope>NUCLEOTIDE SEQUENCE [LARGE SCALE GENOMIC DNA]</scope>
    <source>
        <strain evidence="4 5">DSM 100506</strain>
    </source>
</reference>
<gene>
    <name evidence="4" type="ORF">D8M03_09065</name>
</gene>
<dbReference type="OrthoDB" id="9811413at2"/>
<evidence type="ECO:0000256" key="1">
    <source>
        <dbReference type="ARBA" id="ARBA00008635"/>
    </source>
</evidence>
<dbReference type="InterPro" id="IPR007837">
    <property type="entry name" value="DinB"/>
</dbReference>
<dbReference type="SUPFAM" id="SSF109854">
    <property type="entry name" value="DinB/YfiT-like putative metalloenzymes"/>
    <property type="match status" value="1"/>
</dbReference>
<evidence type="ECO:0000313" key="4">
    <source>
        <dbReference type="EMBL" id="RKQ16756.1"/>
    </source>
</evidence>
<evidence type="ECO:0000256" key="2">
    <source>
        <dbReference type="ARBA" id="ARBA00022723"/>
    </source>
</evidence>
<dbReference type="Pfam" id="PF05163">
    <property type="entry name" value="DinB"/>
    <property type="match status" value="1"/>
</dbReference>
<feature type="binding site" evidence="3">
    <location>
        <position position="36"/>
    </location>
    <ligand>
        <name>a divalent metal cation</name>
        <dbReference type="ChEBI" id="CHEBI:60240"/>
    </ligand>
</feature>
<organism evidence="4 5">
    <name type="scientific">Ureibacillus endophyticus</name>
    <dbReference type="NCBI Taxonomy" id="1978490"/>
    <lineage>
        <taxon>Bacteria</taxon>
        <taxon>Bacillati</taxon>
        <taxon>Bacillota</taxon>
        <taxon>Bacilli</taxon>
        <taxon>Bacillales</taxon>
        <taxon>Caryophanaceae</taxon>
        <taxon>Ureibacillus</taxon>
    </lineage>
</organism>
<dbReference type="GO" id="GO:0046872">
    <property type="term" value="F:metal ion binding"/>
    <property type="evidence" value="ECO:0007669"/>
    <property type="project" value="UniProtKB-KW"/>
</dbReference>
<sequence length="144" mass="16874">MKTIQRMYDHLHWANERILEALKSSENEEAIRLFSHILFAEKVWFTRLQGLDSSHLPIWSDIDLDSCAELIKENQKTITKFLQSADRDSIISYKNSKGIEFKNSVRDVLTHVALHGQYHRGQINTRLRISGFEPVNVDYITFVR</sequence>
<feature type="binding site" evidence="3">
    <location>
        <position position="115"/>
    </location>
    <ligand>
        <name>a divalent metal cation</name>
        <dbReference type="ChEBI" id="CHEBI:60240"/>
    </ligand>
</feature>
<dbReference type="PANTHER" id="PTHR37302">
    <property type="entry name" value="SLR1116 PROTEIN"/>
    <property type="match status" value="1"/>
</dbReference>
<evidence type="ECO:0000256" key="3">
    <source>
        <dbReference type="PIRSR" id="PIRSR607837-1"/>
    </source>
</evidence>
<dbReference type="InterPro" id="IPR034660">
    <property type="entry name" value="DinB/YfiT-like"/>
</dbReference>
<proteinExistence type="inferred from homology"/>
<dbReference type="RefSeq" id="WP_121214451.1">
    <property type="nucleotide sequence ID" value="NZ_JAMYWW010000001.1"/>
</dbReference>
<accession>A0A494Z2V0</accession>